<keyword evidence="2" id="KW-1185">Reference proteome</keyword>
<gene>
    <name evidence="1" type="ORF">NCS57_00276700</name>
</gene>
<sequence length="258" mass="27217">MVGSATDLSGLSPAHLNALTQHEQTPRPRGRLGPVQAGPNPATKVKKTKTKKDVKPGQSTSKFAQARGDKKAAKEAKPASSPTPAAPTTSSMIIPVFEKTAAVSSSSSAAAAEAAVDNVDCSLGEKGRPTGPTAGVTKTQTDVQPGQGTSKYARARREKAAAKATTTSSPPPPPPRHADDLVGDRPGLHKDRCPHHLRRRRRSHSRARSQSHHGRLYLEVVWATFQVALGITGLSAASFLKTLYSTSKTPTVHRNVPV</sequence>
<reference evidence="1" key="1">
    <citation type="submission" date="2022-06" db="EMBL/GenBank/DDBJ databases">
        <title>Fusarium solani species complex genomes reveal bases of compartmentalisation and animal pathogenesis.</title>
        <authorList>
            <person name="Tsai I.J."/>
        </authorList>
    </citation>
    <scope>NUCLEOTIDE SEQUENCE</scope>
    <source>
        <strain evidence="1">Fu6.1</strain>
    </source>
</reference>
<dbReference type="Proteomes" id="UP001065298">
    <property type="component" value="Chromosome 2"/>
</dbReference>
<accession>A0ACC0RB94</accession>
<organism evidence="1 2">
    <name type="scientific">Fusarium keratoplasticum</name>
    <dbReference type="NCBI Taxonomy" id="1328300"/>
    <lineage>
        <taxon>Eukaryota</taxon>
        <taxon>Fungi</taxon>
        <taxon>Dikarya</taxon>
        <taxon>Ascomycota</taxon>
        <taxon>Pezizomycotina</taxon>
        <taxon>Sordariomycetes</taxon>
        <taxon>Hypocreomycetidae</taxon>
        <taxon>Hypocreales</taxon>
        <taxon>Nectriaceae</taxon>
        <taxon>Fusarium</taxon>
        <taxon>Fusarium solani species complex</taxon>
    </lineage>
</organism>
<comment type="caution">
    <text evidence="1">The sequence shown here is derived from an EMBL/GenBank/DDBJ whole genome shotgun (WGS) entry which is preliminary data.</text>
</comment>
<dbReference type="EMBL" id="CM046504">
    <property type="protein sequence ID" value="KAI8679973.1"/>
    <property type="molecule type" value="Genomic_DNA"/>
</dbReference>
<name>A0ACC0RB94_9HYPO</name>
<proteinExistence type="predicted"/>
<evidence type="ECO:0000313" key="2">
    <source>
        <dbReference type="Proteomes" id="UP001065298"/>
    </source>
</evidence>
<protein>
    <submittedName>
        <fullName evidence="1">Uncharacterized protein</fullName>
    </submittedName>
</protein>
<evidence type="ECO:0000313" key="1">
    <source>
        <dbReference type="EMBL" id="KAI8679973.1"/>
    </source>
</evidence>